<evidence type="ECO:0000313" key="3">
    <source>
        <dbReference type="Proteomes" id="UP000738349"/>
    </source>
</evidence>
<evidence type="ECO:0000256" key="1">
    <source>
        <dbReference type="SAM" id="MobiDB-lite"/>
    </source>
</evidence>
<dbReference type="Proteomes" id="UP000738349">
    <property type="component" value="Unassembled WGS sequence"/>
</dbReference>
<gene>
    <name evidence="2" type="ORF">EDB81DRAFT_181528</name>
</gene>
<keyword evidence="3" id="KW-1185">Reference proteome</keyword>
<proteinExistence type="predicted"/>
<evidence type="ECO:0000313" key="2">
    <source>
        <dbReference type="EMBL" id="KAH7170847.1"/>
    </source>
</evidence>
<organism evidence="2 3">
    <name type="scientific">Dactylonectria macrodidyma</name>
    <dbReference type="NCBI Taxonomy" id="307937"/>
    <lineage>
        <taxon>Eukaryota</taxon>
        <taxon>Fungi</taxon>
        <taxon>Dikarya</taxon>
        <taxon>Ascomycota</taxon>
        <taxon>Pezizomycotina</taxon>
        <taxon>Sordariomycetes</taxon>
        <taxon>Hypocreomycetidae</taxon>
        <taxon>Hypocreales</taxon>
        <taxon>Nectriaceae</taxon>
        <taxon>Dactylonectria</taxon>
    </lineage>
</organism>
<protein>
    <submittedName>
        <fullName evidence="2">Uncharacterized protein</fullName>
    </submittedName>
</protein>
<feature type="region of interest" description="Disordered" evidence="1">
    <location>
        <begin position="47"/>
        <end position="104"/>
    </location>
</feature>
<comment type="caution">
    <text evidence="2">The sequence shown here is derived from an EMBL/GenBank/DDBJ whole genome shotgun (WGS) entry which is preliminary data.</text>
</comment>
<dbReference type="AlphaFoldDB" id="A0A9P9FPT7"/>
<sequence length="104" mass="11489">MGRNRGACIIPVAGRCVLFFFFFPISFRSRSQGAASVHAYRDAQARRRSAQQLRVRSAGPPAPISVPSMRRETRPDHPRPSEATCPPLRATEGYGGLRGPLRAR</sequence>
<name>A0A9P9FPT7_9HYPO</name>
<reference evidence="2" key="1">
    <citation type="journal article" date="2021" name="Nat. Commun.">
        <title>Genetic determinants of endophytism in the Arabidopsis root mycobiome.</title>
        <authorList>
            <person name="Mesny F."/>
            <person name="Miyauchi S."/>
            <person name="Thiergart T."/>
            <person name="Pickel B."/>
            <person name="Atanasova L."/>
            <person name="Karlsson M."/>
            <person name="Huettel B."/>
            <person name="Barry K.W."/>
            <person name="Haridas S."/>
            <person name="Chen C."/>
            <person name="Bauer D."/>
            <person name="Andreopoulos W."/>
            <person name="Pangilinan J."/>
            <person name="LaButti K."/>
            <person name="Riley R."/>
            <person name="Lipzen A."/>
            <person name="Clum A."/>
            <person name="Drula E."/>
            <person name="Henrissat B."/>
            <person name="Kohler A."/>
            <person name="Grigoriev I.V."/>
            <person name="Martin F.M."/>
            <person name="Hacquard S."/>
        </authorList>
    </citation>
    <scope>NUCLEOTIDE SEQUENCE</scope>
    <source>
        <strain evidence="2">MPI-CAGE-AT-0147</strain>
    </source>
</reference>
<dbReference type="EMBL" id="JAGMUV010000002">
    <property type="protein sequence ID" value="KAH7170847.1"/>
    <property type="molecule type" value="Genomic_DNA"/>
</dbReference>
<feature type="compositionally biased region" description="Basic and acidic residues" evidence="1">
    <location>
        <begin position="69"/>
        <end position="80"/>
    </location>
</feature>
<accession>A0A9P9FPT7</accession>